<name>A0A1I3KNG1_9RHOB</name>
<dbReference type="EMBL" id="FORH01000001">
    <property type="protein sequence ID" value="SFI73890.1"/>
    <property type="molecule type" value="Genomic_DNA"/>
</dbReference>
<accession>A0A1I3KNG1</accession>
<organism evidence="2 3">
    <name type="scientific">Celeribacter neptunius</name>
    <dbReference type="NCBI Taxonomy" id="588602"/>
    <lineage>
        <taxon>Bacteria</taxon>
        <taxon>Pseudomonadati</taxon>
        <taxon>Pseudomonadota</taxon>
        <taxon>Alphaproteobacteria</taxon>
        <taxon>Rhodobacterales</taxon>
        <taxon>Roseobacteraceae</taxon>
        <taxon>Celeribacter</taxon>
    </lineage>
</organism>
<dbReference type="Proteomes" id="UP000199630">
    <property type="component" value="Unassembled WGS sequence"/>
</dbReference>
<gene>
    <name evidence="2" type="ORF">SAMN04487991_0744</name>
</gene>
<keyword evidence="1" id="KW-0732">Signal</keyword>
<reference evidence="3" key="1">
    <citation type="submission" date="2016-10" db="EMBL/GenBank/DDBJ databases">
        <authorList>
            <person name="Varghese N."/>
            <person name="Submissions S."/>
        </authorList>
    </citation>
    <scope>NUCLEOTIDE SEQUENCE [LARGE SCALE GENOMIC DNA]</scope>
    <source>
        <strain evidence="3">DSM 26471</strain>
    </source>
</reference>
<dbReference type="STRING" id="588602.SAMN04487991_0744"/>
<protein>
    <recommendedName>
        <fullName evidence="4">Secreted protein</fullName>
    </recommendedName>
</protein>
<dbReference type="AlphaFoldDB" id="A0A1I3KNG1"/>
<sequence length="107" mass="11596">MKSHLAAPIFFALSLGTAVPAVAQGRPNVDAIAADLGITSQELTQCFRDNRPPRSELRAAKDRFKAGETAAPDGARPEMVACVQSHNPEITTERYEEVLRAHAPERS</sequence>
<evidence type="ECO:0008006" key="4">
    <source>
        <dbReference type="Google" id="ProtNLM"/>
    </source>
</evidence>
<proteinExistence type="predicted"/>
<feature type="signal peptide" evidence="1">
    <location>
        <begin position="1"/>
        <end position="23"/>
    </location>
</feature>
<evidence type="ECO:0000313" key="2">
    <source>
        <dbReference type="EMBL" id="SFI73890.1"/>
    </source>
</evidence>
<feature type="chain" id="PRO_5011606818" description="Secreted protein" evidence="1">
    <location>
        <begin position="24"/>
        <end position="107"/>
    </location>
</feature>
<dbReference type="OrthoDB" id="8456571at2"/>
<keyword evidence="3" id="KW-1185">Reference proteome</keyword>
<evidence type="ECO:0000313" key="3">
    <source>
        <dbReference type="Proteomes" id="UP000199630"/>
    </source>
</evidence>
<evidence type="ECO:0000256" key="1">
    <source>
        <dbReference type="SAM" id="SignalP"/>
    </source>
</evidence>
<dbReference type="RefSeq" id="WP_090057474.1">
    <property type="nucleotide sequence ID" value="NZ_FORH01000001.1"/>
</dbReference>